<evidence type="ECO:0000256" key="4">
    <source>
        <dbReference type="ARBA" id="ARBA00012043"/>
    </source>
</evidence>
<dbReference type="NCBIfam" id="TIGR00262">
    <property type="entry name" value="trpA"/>
    <property type="match status" value="1"/>
</dbReference>
<dbReference type="FunFam" id="3.20.20.70:FF:000037">
    <property type="entry name" value="Tryptophan synthase alpha chain"/>
    <property type="match status" value="1"/>
</dbReference>
<dbReference type="PANTHER" id="PTHR43406:SF1">
    <property type="entry name" value="TRYPTOPHAN SYNTHASE ALPHA CHAIN, CHLOROPLASTIC"/>
    <property type="match status" value="1"/>
</dbReference>
<comment type="function">
    <text evidence="1">The alpha subunit is responsible for the aldol cleavage of indoleglycerol phosphate to indole and glyceraldehyde 3-phosphate.</text>
</comment>
<dbReference type="Gene3D" id="3.20.20.70">
    <property type="entry name" value="Aldolase class I"/>
    <property type="match status" value="1"/>
</dbReference>
<dbReference type="SUPFAM" id="SSF51366">
    <property type="entry name" value="Ribulose-phoshate binding barrel"/>
    <property type="match status" value="1"/>
</dbReference>
<evidence type="ECO:0000256" key="9">
    <source>
        <dbReference type="ARBA" id="ARBA00049047"/>
    </source>
</evidence>
<dbReference type="EMBL" id="CAFBLT010000001">
    <property type="protein sequence ID" value="CAB4857913.1"/>
    <property type="molecule type" value="Genomic_DNA"/>
</dbReference>
<keyword evidence="8" id="KW-0456">Lyase</keyword>
<evidence type="ECO:0000313" key="10">
    <source>
        <dbReference type="EMBL" id="CAB4833954.1"/>
    </source>
</evidence>
<evidence type="ECO:0000256" key="2">
    <source>
        <dbReference type="ARBA" id="ARBA00004733"/>
    </source>
</evidence>
<dbReference type="CDD" id="cd04724">
    <property type="entry name" value="Tryptophan_synthase_alpha"/>
    <property type="match status" value="1"/>
</dbReference>
<dbReference type="PROSITE" id="PS00167">
    <property type="entry name" value="TRP_SYNTHASE_ALPHA"/>
    <property type="match status" value="1"/>
</dbReference>
<sequence length="259" mass="27141">MGAPNLSPTFESLTSQNHTLLIPYVMAGVDDAWIDVVHAVIAAGADAVEIGLPFSDPIIDGPTIQEAGVRSLERGTTAQSVLAQLQRDEFAVPLVVMTYYNVIAHLGHERFAGEAKQAGITGAIVPDLSLEELDGWERVAEDAGIDPVLLVAPSSSPERTKKICARSRGFLYGVARMGVTGERSSMTDELEAVVAKIRAFPSPPVCVGIGVSTPEQAKRVADIADGVIVGSALVRRVLDGEGPDGAGAFVSSLRNAIDA</sequence>
<evidence type="ECO:0000313" key="11">
    <source>
        <dbReference type="EMBL" id="CAB4857913.1"/>
    </source>
</evidence>
<evidence type="ECO:0000256" key="6">
    <source>
        <dbReference type="ARBA" id="ARBA00022822"/>
    </source>
</evidence>
<dbReference type="EMBL" id="CAFABE010000104">
    <property type="protein sequence ID" value="CAB4833954.1"/>
    <property type="molecule type" value="Genomic_DNA"/>
</dbReference>
<proteinExistence type="inferred from homology"/>
<evidence type="ECO:0000256" key="7">
    <source>
        <dbReference type="ARBA" id="ARBA00023141"/>
    </source>
</evidence>
<dbReference type="InterPro" id="IPR011060">
    <property type="entry name" value="RibuloseP-bd_barrel"/>
</dbReference>
<reference evidence="10" key="1">
    <citation type="submission" date="2020-05" db="EMBL/GenBank/DDBJ databases">
        <authorList>
            <person name="Chiriac C."/>
            <person name="Salcher M."/>
            <person name="Ghai R."/>
            <person name="Kavagutti S V."/>
        </authorList>
    </citation>
    <scope>NUCLEOTIDE SEQUENCE</scope>
</reference>
<dbReference type="AlphaFoldDB" id="A0A6J7AM29"/>
<dbReference type="EC" id="4.2.1.20" evidence="4"/>
<comment type="pathway">
    <text evidence="2">Amino-acid biosynthesis; L-tryptophan biosynthesis; L-tryptophan from chorismate: step 5/5.</text>
</comment>
<dbReference type="PANTHER" id="PTHR43406">
    <property type="entry name" value="TRYPTOPHAN SYNTHASE, ALPHA CHAIN"/>
    <property type="match status" value="1"/>
</dbReference>
<dbReference type="HAMAP" id="MF_00131">
    <property type="entry name" value="Trp_synth_alpha"/>
    <property type="match status" value="1"/>
</dbReference>
<dbReference type="InterPro" id="IPR018204">
    <property type="entry name" value="Trp_synthase_alpha_AS"/>
</dbReference>
<evidence type="ECO:0000256" key="8">
    <source>
        <dbReference type="ARBA" id="ARBA00023239"/>
    </source>
</evidence>
<protein>
    <recommendedName>
        <fullName evidence="4">tryptophan synthase</fullName>
        <ecNumber evidence="4">4.2.1.20</ecNumber>
    </recommendedName>
</protein>
<evidence type="ECO:0000256" key="5">
    <source>
        <dbReference type="ARBA" id="ARBA00022605"/>
    </source>
</evidence>
<name>A0A6J7AM29_9ZZZZ</name>
<organism evidence="10">
    <name type="scientific">freshwater metagenome</name>
    <dbReference type="NCBI Taxonomy" id="449393"/>
    <lineage>
        <taxon>unclassified sequences</taxon>
        <taxon>metagenomes</taxon>
        <taxon>ecological metagenomes</taxon>
    </lineage>
</organism>
<keyword evidence="7" id="KW-0057">Aromatic amino acid biosynthesis</keyword>
<dbReference type="GO" id="GO:0005829">
    <property type="term" value="C:cytosol"/>
    <property type="evidence" value="ECO:0007669"/>
    <property type="project" value="TreeGrafter"/>
</dbReference>
<keyword evidence="6" id="KW-0822">Tryptophan biosynthesis</keyword>
<comment type="catalytic activity">
    <reaction evidence="9">
        <text>(1S,2R)-1-C-(indol-3-yl)glycerol 3-phosphate + L-serine = D-glyceraldehyde 3-phosphate + L-tryptophan + H2O</text>
        <dbReference type="Rhea" id="RHEA:10532"/>
        <dbReference type="ChEBI" id="CHEBI:15377"/>
        <dbReference type="ChEBI" id="CHEBI:33384"/>
        <dbReference type="ChEBI" id="CHEBI:57912"/>
        <dbReference type="ChEBI" id="CHEBI:58866"/>
        <dbReference type="ChEBI" id="CHEBI:59776"/>
        <dbReference type="EC" id="4.2.1.20"/>
    </reaction>
</comment>
<dbReference type="Pfam" id="PF00290">
    <property type="entry name" value="Trp_syntA"/>
    <property type="match status" value="1"/>
</dbReference>
<dbReference type="InterPro" id="IPR002028">
    <property type="entry name" value="Trp_synthase_suA"/>
</dbReference>
<gene>
    <name evidence="10" type="ORF">UFOPK3164_01553</name>
    <name evidence="11" type="ORF">UFOPK3427_00004</name>
</gene>
<dbReference type="InterPro" id="IPR013785">
    <property type="entry name" value="Aldolase_TIM"/>
</dbReference>
<dbReference type="UniPathway" id="UPA00035">
    <property type="reaction ID" value="UER00044"/>
</dbReference>
<keyword evidence="5" id="KW-0028">Amino-acid biosynthesis</keyword>
<evidence type="ECO:0000256" key="1">
    <source>
        <dbReference type="ARBA" id="ARBA00003365"/>
    </source>
</evidence>
<comment type="subunit">
    <text evidence="3">Tetramer of two alpha and two beta chains.</text>
</comment>
<dbReference type="GO" id="GO:0004834">
    <property type="term" value="F:tryptophan synthase activity"/>
    <property type="evidence" value="ECO:0007669"/>
    <property type="project" value="UniProtKB-EC"/>
</dbReference>
<evidence type="ECO:0000256" key="3">
    <source>
        <dbReference type="ARBA" id="ARBA00011270"/>
    </source>
</evidence>
<accession>A0A6J7AM29</accession>